<accession>A0AAW9STR1</accession>
<evidence type="ECO:0000259" key="2">
    <source>
        <dbReference type="Pfam" id="PF16268"/>
    </source>
</evidence>
<dbReference type="InterPro" id="IPR032576">
    <property type="entry name" value="DUF4921"/>
</dbReference>
<proteinExistence type="predicted"/>
<dbReference type="Pfam" id="PF16268">
    <property type="entry name" value="DUF4921"/>
    <property type="match status" value="1"/>
</dbReference>
<feature type="domain" description="DUF4921" evidence="2">
    <location>
        <begin position="11"/>
        <end position="439"/>
    </location>
</feature>
<dbReference type="PANTHER" id="PTHR42763:SF2">
    <property type="entry name" value="ADP-GLUCOSE PHOSPHORYLASE"/>
    <property type="match status" value="1"/>
</dbReference>
<comment type="caution">
    <text evidence="3">The sequence shown here is derived from an EMBL/GenBank/DDBJ whole genome shotgun (WGS) entry which is preliminary data.</text>
</comment>
<dbReference type="AlphaFoldDB" id="A0AAW9STR1"/>
<evidence type="ECO:0000256" key="1">
    <source>
        <dbReference type="SAM" id="MobiDB-lite"/>
    </source>
</evidence>
<gene>
    <name evidence="3" type="ORF">QP460_003275</name>
</gene>
<dbReference type="InterPro" id="IPR036265">
    <property type="entry name" value="HIT-like_sf"/>
</dbReference>
<dbReference type="RefSeq" id="WP_284825480.1">
    <property type="nucleotide sequence ID" value="NZ_JASOOY020000011.1"/>
</dbReference>
<organism evidence="3 4">
    <name type="scientific">Corynebacterium amycolatum</name>
    <dbReference type="NCBI Taxonomy" id="43765"/>
    <lineage>
        <taxon>Bacteria</taxon>
        <taxon>Bacillati</taxon>
        <taxon>Actinomycetota</taxon>
        <taxon>Actinomycetes</taxon>
        <taxon>Mycobacteriales</taxon>
        <taxon>Corynebacteriaceae</taxon>
        <taxon>Corynebacterium</taxon>
    </lineage>
</organism>
<dbReference type="InterPro" id="IPR053177">
    <property type="entry name" value="ADP-glucose_phosphorylase"/>
</dbReference>
<reference evidence="3" key="2">
    <citation type="submission" date="2024-05" db="EMBL/GenBank/DDBJ databases">
        <authorList>
            <person name="Wolfe A."/>
        </authorList>
    </citation>
    <scope>NUCLEOTIDE SEQUENCE</scope>
    <source>
        <strain evidence="3">UMB1064</strain>
    </source>
</reference>
<dbReference type="SUPFAM" id="SSF54197">
    <property type="entry name" value="HIT-like"/>
    <property type="match status" value="1"/>
</dbReference>
<evidence type="ECO:0000313" key="3">
    <source>
        <dbReference type="EMBL" id="MEO3716615.1"/>
    </source>
</evidence>
<dbReference type="PANTHER" id="PTHR42763">
    <property type="entry name" value="ADP-GLUCOSE PHOSPHORYLASE"/>
    <property type="match status" value="1"/>
</dbReference>
<feature type="region of interest" description="Disordered" evidence="1">
    <location>
        <begin position="33"/>
        <end position="55"/>
    </location>
</feature>
<dbReference type="Proteomes" id="UP001223646">
    <property type="component" value="Unassembled WGS sequence"/>
</dbReference>
<dbReference type="Gene3D" id="3.30.428.10">
    <property type="entry name" value="HIT-like"/>
    <property type="match status" value="1"/>
</dbReference>
<sequence length="449" mass="51035">MQAFSNPLITLADGTVKQVNPFSGTQVWTVPGRGNRPLGLKHPDPQPLSEEDFGSRDSFGWNNLLQTPPEKARVVLDDSVFGGYTTVTGVLPDQLFDTTAEFRRVPNLFEIVSYDYWADNYGFEPDRETQQRMEAYLDDPMGREHVLNIIRTRYRAAGRSEEEISSLSDEELLRRAPSYFAGGHDVIVARRHFVDGATHDNQLASSGTLSVAEHRALIAFTVESIADLYRRNRYVRYVAAFQNWLKPAGASFDHLHKQLVAIDEHGEQLKREVQAVRKNPNIYNEFAVDYAARHNLIIAENEHAVAFAGFGHRYPTLEIFSKSDICEPWLQTRAEIDAMSDLIHACHAAAGPTIPCNEEWHHRPVDLDARMPWRVMIKWRTSNLAGFEGGTKIYLNTISPWDLRDRVVPEMYRLRETGKISDSIHIATECQCLPNSLKYNPLVEDGTRL</sequence>
<dbReference type="EMBL" id="JASOOY020000011">
    <property type="protein sequence ID" value="MEO3716615.1"/>
    <property type="molecule type" value="Genomic_DNA"/>
</dbReference>
<name>A0AAW9STR1_CORAY</name>
<evidence type="ECO:0000313" key="4">
    <source>
        <dbReference type="Proteomes" id="UP001223646"/>
    </source>
</evidence>
<reference evidence="3" key="1">
    <citation type="submission" date="2023-05" db="EMBL/GenBank/DDBJ databases">
        <authorList>
            <person name="Du J."/>
        </authorList>
    </citation>
    <scope>NUCLEOTIDE SEQUENCE</scope>
    <source>
        <strain evidence="3">UMB1064</strain>
    </source>
</reference>
<protein>
    <submittedName>
        <fullName evidence="3">DUF4921 family protein</fullName>
    </submittedName>
</protein>